<feature type="region of interest" description="Disordered" evidence="1">
    <location>
        <begin position="25"/>
        <end position="83"/>
    </location>
</feature>
<name>A0A915B199_PARUN</name>
<evidence type="ECO:0000313" key="2">
    <source>
        <dbReference type="Proteomes" id="UP000887569"/>
    </source>
</evidence>
<evidence type="ECO:0000313" key="3">
    <source>
        <dbReference type="WBParaSite" id="PgR021_g064_t01"/>
    </source>
</evidence>
<keyword evidence="2" id="KW-1185">Reference proteome</keyword>
<dbReference type="GO" id="GO:0019825">
    <property type="term" value="F:oxygen binding"/>
    <property type="evidence" value="ECO:0007669"/>
    <property type="project" value="InterPro"/>
</dbReference>
<dbReference type="Proteomes" id="UP000887569">
    <property type="component" value="Unplaced"/>
</dbReference>
<feature type="compositionally biased region" description="Basic and acidic residues" evidence="1">
    <location>
        <begin position="34"/>
        <end position="58"/>
    </location>
</feature>
<proteinExistence type="predicted"/>
<dbReference type="InterPro" id="IPR009050">
    <property type="entry name" value="Globin-like_sf"/>
</dbReference>
<dbReference type="WBParaSite" id="PgR021_g064_t01">
    <property type="protein sequence ID" value="PgR021_g064_t01"/>
    <property type="gene ID" value="PgR021_g064"/>
</dbReference>
<dbReference type="InterPro" id="IPR044399">
    <property type="entry name" value="Mb-like_M"/>
</dbReference>
<dbReference type="Gene3D" id="1.10.490.10">
    <property type="entry name" value="Globins"/>
    <property type="match status" value="1"/>
</dbReference>
<dbReference type="AlphaFoldDB" id="A0A915B199"/>
<accession>A0A915B199</accession>
<dbReference type="InterPro" id="IPR012292">
    <property type="entry name" value="Globin/Proto"/>
</dbReference>
<feature type="region of interest" description="Disordered" evidence="1">
    <location>
        <begin position="255"/>
        <end position="278"/>
    </location>
</feature>
<dbReference type="GO" id="GO:0020037">
    <property type="term" value="F:heme binding"/>
    <property type="evidence" value="ECO:0007669"/>
    <property type="project" value="InterPro"/>
</dbReference>
<protein>
    <submittedName>
        <fullName evidence="3">Uncharacterized protein</fullName>
    </submittedName>
</protein>
<dbReference type="SUPFAM" id="SSF46458">
    <property type="entry name" value="Globin-like"/>
    <property type="match status" value="1"/>
</dbReference>
<dbReference type="CDD" id="cd01040">
    <property type="entry name" value="Mb-like"/>
    <property type="match status" value="1"/>
</dbReference>
<organism evidence="2 3">
    <name type="scientific">Parascaris univalens</name>
    <name type="common">Nematode worm</name>
    <dbReference type="NCBI Taxonomy" id="6257"/>
    <lineage>
        <taxon>Eukaryota</taxon>
        <taxon>Metazoa</taxon>
        <taxon>Ecdysozoa</taxon>
        <taxon>Nematoda</taxon>
        <taxon>Chromadorea</taxon>
        <taxon>Rhabditida</taxon>
        <taxon>Spirurina</taxon>
        <taxon>Ascaridomorpha</taxon>
        <taxon>Ascaridoidea</taxon>
        <taxon>Ascarididae</taxon>
        <taxon>Parascaris</taxon>
    </lineage>
</organism>
<feature type="compositionally biased region" description="Low complexity" evidence="1">
    <location>
        <begin position="71"/>
        <end position="83"/>
    </location>
</feature>
<sequence length="338" mass="38645">NYISSVNEKFLSEMGNWTSQHTKLIRSRTTLSDNSRKTRRDPEEMRKSKSFNEIDHRSSARNGHTRAITRSSSSARSPIVGSSSMITSRSFSYQRSFRKDPSHPISNQGREIIVNCFENPHNDLATRICMRVFERRSDYQRFIYALGKDRWPWVTNTLRDFLEEVVLRINDLTAIERVSRKYGEGHVELKPFGFKPDFWVSLADAITVECVILDMANHQPTDTVAAWSQLVTLMFSSVRDGYYAALRHQRKSSRRLLQRQSTVESNELPPNISQDMGTGTSYRFDRPSSLFLMNSHRQDSVASSKSCPITLPSISVPTSPVTLLDPRTLTQNARSISA</sequence>
<evidence type="ECO:0000256" key="1">
    <source>
        <dbReference type="SAM" id="MobiDB-lite"/>
    </source>
</evidence>
<reference evidence="3" key="1">
    <citation type="submission" date="2022-11" db="UniProtKB">
        <authorList>
            <consortium name="WormBaseParasite"/>
        </authorList>
    </citation>
    <scope>IDENTIFICATION</scope>
</reference>